<gene>
    <name evidence="1" type="ORF">PSON_ATCC_30995.1.T0690180</name>
</gene>
<evidence type="ECO:0000313" key="1">
    <source>
        <dbReference type="EMBL" id="CAD8098006.1"/>
    </source>
</evidence>
<protein>
    <submittedName>
        <fullName evidence="1">Uncharacterized protein</fullName>
    </submittedName>
</protein>
<reference evidence="1" key="1">
    <citation type="submission" date="2021-01" db="EMBL/GenBank/DDBJ databases">
        <authorList>
            <consortium name="Genoscope - CEA"/>
            <person name="William W."/>
        </authorList>
    </citation>
    <scope>NUCLEOTIDE SEQUENCE</scope>
</reference>
<keyword evidence="2" id="KW-1185">Reference proteome</keyword>
<evidence type="ECO:0000313" key="2">
    <source>
        <dbReference type="Proteomes" id="UP000692954"/>
    </source>
</evidence>
<accession>A0A8S1P4R7</accession>
<organism evidence="1 2">
    <name type="scientific">Paramecium sonneborni</name>
    <dbReference type="NCBI Taxonomy" id="65129"/>
    <lineage>
        <taxon>Eukaryota</taxon>
        <taxon>Sar</taxon>
        <taxon>Alveolata</taxon>
        <taxon>Ciliophora</taxon>
        <taxon>Intramacronucleata</taxon>
        <taxon>Oligohymenophorea</taxon>
        <taxon>Peniculida</taxon>
        <taxon>Parameciidae</taxon>
        <taxon>Paramecium</taxon>
    </lineage>
</organism>
<proteinExistence type="predicted"/>
<name>A0A8S1P4R7_9CILI</name>
<dbReference type="Proteomes" id="UP000692954">
    <property type="component" value="Unassembled WGS sequence"/>
</dbReference>
<comment type="caution">
    <text evidence="1">The sequence shown here is derived from an EMBL/GenBank/DDBJ whole genome shotgun (WGS) entry which is preliminary data.</text>
</comment>
<dbReference type="EMBL" id="CAJJDN010000069">
    <property type="protein sequence ID" value="CAD8098006.1"/>
    <property type="molecule type" value="Genomic_DNA"/>
</dbReference>
<dbReference type="AlphaFoldDB" id="A0A8S1P4R7"/>
<sequence length="98" mass="11862">MQQKNDDLLKKYWNKVSLNTSIFLNTLIKMNQRKNCKLFNKENENSNLRFIQKVRDLQINQKCELSIIFKLYLKAVRLELLIDPDVSYIRFLRLGLRK</sequence>